<organism evidence="8 9">
    <name type="scientific">Candidatus Borkfalkia faecipullorum</name>
    <dbReference type="NCBI Taxonomy" id="2838510"/>
    <lineage>
        <taxon>Bacteria</taxon>
        <taxon>Bacillati</taxon>
        <taxon>Bacillota</taxon>
        <taxon>Clostridia</taxon>
        <taxon>Christensenellales</taxon>
        <taxon>Christensenellaceae</taxon>
        <taxon>Candidatus Borkfalkia</taxon>
    </lineage>
</organism>
<dbReference type="GO" id="GO:0004519">
    <property type="term" value="F:endonuclease activity"/>
    <property type="evidence" value="ECO:0007669"/>
    <property type="project" value="UniProtKB-KW"/>
</dbReference>
<dbReference type="PANTHER" id="PTHR30337:SF0">
    <property type="entry name" value="NUCLEASE SBCCD SUBUNIT D"/>
    <property type="match status" value="1"/>
</dbReference>
<keyword evidence="6" id="KW-0233">DNA recombination</keyword>
<dbReference type="PANTHER" id="PTHR30337">
    <property type="entry name" value="COMPONENT OF ATP-DEPENDENT DSDNA EXONUCLEASE"/>
    <property type="match status" value="1"/>
</dbReference>
<accession>A0A9D2AFM2</accession>
<dbReference type="CDD" id="cd00840">
    <property type="entry name" value="MPP_Mre11_N"/>
    <property type="match status" value="1"/>
</dbReference>
<reference evidence="8" key="1">
    <citation type="journal article" date="2021" name="PeerJ">
        <title>Extensive microbial diversity within the chicken gut microbiome revealed by metagenomics and culture.</title>
        <authorList>
            <person name="Gilroy R."/>
            <person name="Ravi A."/>
            <person name="Getino M."/>
            <person name="Pursley I."/>
            <person name="Horton D.L."/>
            <person name="Alikhan N.F."/>
            <person name="Baker D."/>
            <person name="Gharbi K."/>
            <person name="Hall N."/>
            <person name="Watson M."/>
            <person name="Adriaenssens E.M."/>
            <person name="Foster-Nyarko E."/>
            <person name="Jarju S."/>
            <person name="Secka A."/>
            <person name="Antonio M."/>
            <person name="Oren A."/>
            <person name="Chaudhuri R.R."/>
            <person name="La Ragione R."/>
            <person name="Hildebrand F."/>
            <person name="Pallen M.J."/>
        </authorList>
    </citation>
    <scope>NUCLEOTIDE SEQUENCE</scope>
    <source>
        <strain evidence="8">811</strain>
    </source>
</reference>
<name>A0A9D2AFM2_9FIRM</name>
<dbReference type="InterPro" id="IPR029052">
    <property type="entry name" value="Metallo-depent_PP-like"/>
</dbReference>
<dbReference type="GO" id="GO:0006310">
    <property type="term" value="P:DNA recombination"/>
    <property type="evidence" value="ECO:0007669"/>
    <property type="project" value="UniProtKB-KW"/>
</dbReference>
<sequence length="387" mass="43035">MKILHTSDWHIGKRLSGRDRLDEQRAALDEIAAICDAEKVDLVLVAGDVFDTFLPSAEAEDAFYCAAKKIAGTDRCMLIISGNHDDNIRLTAATALSEELGIYVYGNAGHIPKLCGGRRVYPVEAGANHIVFRTGEEEVFFNVLPYPNETRLKEDKNSDEKFLDKMVRWMNAGQAENKKNLPSVFLSHLFIAGGSVSEGEREIDLGGARAVPLSALPPCDYTALGHLHKRQSFKNNVVYSGSILQYAFDEAGTKKSVVLFDIGKEGVKEMRRVELHAGKQLVRLQANGVSDAADLVRKYPDCYIELTIFLKEPLLASQVRELREANPGIVQFLPQVTQEGEGMKGVSLRQLSDSELFRTFYRKKFAQEPSDDLTELFLSMTEGEDEA</sequence>
<gene>
    <name evidence="6 8" type="primary">sbcD</name>
    <name evidence="8" type="ORF">H9741_06155</name>
</gene>
<evidence type="ECO:0000313" key="8">
    <source>
        <dbReference type="EMBL" id="HIX08033.1"/>
    </source>
</evidence>
<evidence type="ECO:0000256" key="1">
    <source>
        <dbReference type="ARBA" id="ARBA00010555"/>
    </source>
</evidence>
<dbReference type="InterPro" id="IPR050535">
    <property type="entry name" value="DNA_Repair-Maintenance_Comp"/>
</dbReference>
<dbReference type="InterPro" id="IPR004843">
    <property type="entry name" value="Calcineurin-like_PHP"/>
</dbReference>
<dbReference type="EMBL" id="DXFX01000077">
    <property type="protein sequence ID" value="HIX08033.1"/>
    <property type="molecule type" value="Genomic_DNA"/>
</dbReference>
<dbReference type="InterPro" id="IPR041796">
    <property type="entry name" value="Mre11_N"/>
</dbReference>
<keyword evidence="5 6" id="KW-0269">Exonuclease</keyword>
<keyword evidence="6" id="KW-0255">Endonuclease</keyword>
<evidence type="ECO:0000256" key="4">
    <source>
        <dbReference type="ARBA" id="ARBA00022801"/>
    </source>
</evidence>
<protein>
    <recommendedName>
        <fullName evidence="2 6">Nuclease SbcCD subunit D</fullName>
    </recommendedName>
</protein>
<comment type="caution">
    <text evidence="8">The sequence shown here is derived from an EMBL/GenBank/DDBJ whole genome shotgun (WGS) entry which is preliminary data.</text>
</comment>
<dbReference type="NCBIfam" id="TIGR00619">
    <property type="entry name" value="sbcd"/>
    <property type="match status" value="1"/>
</dbReference>
<dbReference type="GO" id="GO:0006260">
    <property type="term" value="P:DNA replication"/>
    <property type="evidence" value="ECO:0007669"/>
    <property type="project" value="UniProtKB-KW"/>
</dbReference>
<comment type="similarity">
    <text evidence="1 6">Belongs to the SbcD family.</text>
</comment>
<keyword evidence="3 6" id="KW-0540">Nuclease</keyword>
<dbReference type="InterPro" id="IPR004593">
    <property type="entry name" value="SbcD"/>
</dbReference>
<reference evidence="8" key="2">
    <citation type="submission" date="2021-04" db="EMBL/GenBank/DDBJ databases">
        <authorList>
            <person name="Gilroy R."/>
        </authorList>
    </citation>
    <scope>NUCLEOTIDE SEQUENCE</scope>
    <source>
        <strain evidence="8">811</strain>
    </source>
</reference>
<dbReference type="SUPFAM" id="SSF56300">
    <property type="entry name" value="Metallo-dependent phosphatases"/>
    <property type="match status" value="1"/>
</dbReference>
<evidence type="ECO:0000256" key="3">
    <source>
        <dbReference type="ARBA" id="ARBA00022722"/>
    </source>
</evidence>
<proteinExistence type="inferred from homology"/>
<feature type="domain" description="Calcineurin-like phosphoesterase" evidence="7">
    <location>
        <begin position="1"/>
        <end position="229"/>
    </location>
</feature>
<dbReference type="Pfam" id="PF00149">
    <property type="entry name" value="Metallophos"/>
    <property type="match status" value="1"/>
</dbReference>
<dbReference type="AlphaFoldDB" id="A0A9D2AFM2"/>
<comment type="function">
    <text evidence="6">SbcCD cleaves DNA hairpin structures. These structures can inhibit DNA replication and are intermediates in certain DNA recombination reactions. The complex acts as a 3'-&gt;5' double strand exonuclease that can open hairpins. It also has a 5' single-strand endonuclease activity.</text>
</comment>
<evidence type="ECO:0000256" key="2">
    <source>
        <dbReference type="ARBA" id="ARBA00013365"/>
    </source>
</evidence>
<evidence type="ECO:0000313" key="9">
    <source>
        <dbReference type="Proteomes" id="UP000824204"/>
    </source>
</evidence>
<comment type="subunit">
    <text evidence="6">Heterodimer of SbcC and SbcD.</text>
</comment>
<evidence type="ECO:0000259" key="7">
    <source>
        <dbReference type="Pfam" id="PF00149"/>
    </source>
</evidence>
<evidence type="ECO:0000256" key="6">
    <source>
        <dbReference type="RuleBase" id="RU363069"/>
    </source>
</evidence>
<dbReference type="GO" id="GO:0008408">
    <property type="term" value="F:3'-5' exonuclease activity"/>
    <property type="evidence" value="ECO:0007669"/>
    <property type="project" value="InterPro"/>
</dbReference>
<evidence type="ECO:0000256" key="5">
    <source>
        <dbReference type="ARBA" id="ARBA00022839"/>
    </source>
</evidence>
<dbReference type="Gene3D" id="3.60.21.10">
    <property type="match status" value="1"/>
</dbReference>
<dbReference type="Proteomes" id="UP000824204">
    <property type="component" value="Unassembled WGS sequence"/>
</dbReference>
<keyword evidence="4 6" id="KW-0378">Hydrolase</keyword>
<keyword evidence="6" id="KW-0235">DNA replication</keyword>